<dbReference type="Gene3D" id="3.20.20.140">
    <property type="entry name" value="Metal-dependent hydrolases"/>
    <property type="match status" value="1"/>
</dbReference>
<name>A0A6G8Q828_9ACTN</name>
<keyword evidence="3" id="KW-0378">Hydrolase</keyword>
<keyword evidence="1" id="KW-0456">Lyase</keyword>
<dbReference type="EMBL" id="CP045119">
    <property type="protein sequence ID" value="QIN82603.1"/>
    <property type="molecule type" value="Genomic_DNA"/>
</dbReference>
<evidence type="ECO:0000313" key="4">
    <source>
        <dbReference type="Proteomes" id="UP000501452"/>
    </source>
</evidence>
<dbReference type="RefSeq" id="WP_166175092.1">
    <property type="nucleotide sequence ID" value="NZ_CP045119.1"/>
</dbReference>
<dbReference type="Proteomes" id="UP000501452">
    <property type="component" value="Chromosome"/>
</dbReference>
<dbReference type="SUPFAM" id="SSF51556">
    <property type="entry name" value="Metallo-dependent hydrolases"/>
    <property type="match status" value="1"/>
</dbReference>
<dbReference type="InterPro" id="IPR006680">
    <property type="entry name" value="Amidohydro-rel"/>
</dbReference>
<dbReference type="GO" id="GO:0016787">
    <property type="term" value="F:hydrolase activity"/>
    <property type="evidence" value="ECO:0007669"/>
    <property type="project" value="UniProtKB-KW"/>
</dbReference>
<feature type="domain" description="Amidohydrolase-related" evidence="2">
    <location>
        <begin position="51"/>
        <end position="274"/>
    </location>
</feature>
<keyword evidence="4" id="KW-1185">Reference proteome</keyword>
<dbReference type="GO" id="GO:0016831">
    <property type="term" value="F:carboxy-lyase activity"/>
    <property type="evidence" value="ECO:0007669"/>
    <property type="project" value="InterPro"/>
</dbReference>
<dbReference type="InterPro" id="IPR032466">
    <property type="entry name" value="Metal_Hydrolase"/>
</dbReference>
<evidence type="ECO:0000313" key="3">
    <source>
        <dbReference type="EMBL" id="QIN82603.1"/>
    </source>
</evidence>
<dbReference type="AlphaFoldDB" id="A0A6G8Q828"/>
<accession>A0A6G8Q828</accession>
<reference evidence="3 4" key="1">
    <citation type="submission" date="2019-10" db="EMBL/GenBank/DDBJ databases">
        <title>Rubrobacter sp nov SCSIO 52090 isolated from a deep-sea sediment in the South China Sea.</title>
        <authorList>
            <person name="Chen R.W."/>
        </authorList>
    </citation>
    <scope>NUCLEOTIDE SEQUENCE [LARGE SCALE GENOMIC DNA]</scope>
    <source>
        <strain evidence="3 4">SCSIO 52909</strain>
    </source>
</reference>
<dbReference type="InterPro" id="IPR032465">
    <property type="entry name" value="ACMSD"/>
</dbReference>
<sequence>METERKRGIEALTTGAMTDVWRWVRGKIPPGVEVFDAHAHIGADVDGRTVTAESMREQMEAAGVAKSIVFPLNDPNARDDYSGPNDVIWAAHEEYPGSFVPFFRLNPHLDYDREFDRCVERGFMGLKLHPVSQQFELDDPRAVRLFAKAAEADLPVLIHAGFAMQRIVEPLLPTIEAHPELRLILGHAGMVEILEAVRAFEDHPNVHFETSVVRAKDLYVLFSTLDPSRISYGSDIPYGDLPSTLHGTLAAAEAAGVPDEALPGILSENIRRWFS</sequence>
<protein>
    <submittedName>
        <fullName evidence="3">Amidohydrolase family protein</fullName>
    </submittedName>
</protein>
<organism evidence="3 4">
    <name type="scientific">Rubrobacter tropicus</name>
    <dbReference type="NCBI Taxonomy" id="2653851"/>
    <lineage>
        <taxon>Bacteria</taxon>
        <taxon>Bacillati</taxon>
        <taxon>Actinomycetota</taxon>
        <taxon>Rubrobacteria</taxon>
        <taxon>Rubrobacterales</taxon>
        <taxon>Rubrobacteraceae</taxon>
        <taxon>Rubrobacter</taxon>
    </lineage>
</organism>
<dbReference type="KEGG" id="rub:GBA63_08075"/>
<dbReference type="PANTHER" id="PTHR21240">
    <property type="entry name" value="2-AMINO-3-CARBOXYLMUCONATE-6-SEMIALDEHYDE DECARBOXYLASE"/>
    <property type="match status" value="1"/>
</dbReference>
<evidence type="ECO:0000256" key="1">
    <source>
        <dbReference type="ARBA" id="ARBA00023239"/>
    </source>
</evidence>
<gene>
    <name evidence="3" type="ORF">GBA63_08075</name>
</gene>
<proteinExistence type="predicted"/>
<dbReference type="Pfam" id="PF04909">
    <property type="entry name" value="Amidohydro_2"/>
    <property type="match status" value="1"/>
</dbReference>
<evidence type="ECO:0000259" key="2">
    <source>
        <dbReference type="Pfam" id="PF04909"/>
    </source>
</evidence>